<evidence type="ECO:0000313" key="2">
    <source>
        <dbReference type="EMBL" id="CAE0025717.1"/>
    </source>
</evidence>
<accession>A0A7S2Z6I7</accession>
<keyword evidence="1" id="KW-0812">Transmembrane</keyword>
<dbReference type="AlphaFoldDB" id="A0A7S2Z6I7"/>
<feature type="transmembrane region" description="Helical" evidence="1">
    <location>
        <begin position="6"/>
        <end position="27"/>
    </location>
</feature>
<feature type="transmembrane region" description="Helical" evidence="1">
    <location>
        <begin position="96"/>
        <end position="114"/>
    </location>
</feature>
<dbReference type="EMBL" id="HBHU01011585">
    <property type="protein sequence ID" value="CAE0025717.1"/>
    <property type="molecule type" value="Transcribed_RNA"/>
</dbReference>
<sequence length="228" mass="26518">MLLRFVSLFFAFLTGYLELTPFLMLFFINMQWNAVFEIVLYTLVAFFVIVPIANEHMYWELDAYVAKECAALAATDPDMTDPDVCQTLQEWRYCGFSVMIGLIAIIIILTSYFIDNQCRRSFIDKRLIEEFQRRRERDLSRQKKDREDLLLSIFPKSVAQDLLNRQLLKDSSSSGVDSGSLRDINAQKTVARMHQNVTILFTGECLFLLLPPLFLSPNALLYERHSIF</sequence>
<name>A0A7S2Z6I7_9CHLO</name>
<evidence type="ECO:0000256" key="1">
    <source>
        <dbReference type="SAM" id="Phobius"/>
    </source>
</evidence>
<organism evidence="2">
    <name type="scientific">Chloropicon laureae</name>
    <dbReference type="NCBI Taxonomy" id="464258"/>
    <lineage>
        <taxon>Eukaryota</taxon>
        <taxon>Viridiplantae</taxon>
        <taxon>Chlorophyta</taxon>
        <taxon>Chloropicophyceae</taxon>
        <taxon>Chloropicales</taxon>
        <taxon>Chloropicaceae</taxon>
        <taxon>Chloropicon</taxon>
    </lineage>
</organism>
<protein>
    <submittedName>
        <fullName evidence="2">Uncharacterized protein</fullName>
    </submittedName>
</protein>
<proteinExistence type="predicted"/>
<keyword evidence="1" id="KW-1133">Transmembrane helix</keyword>
<feature type="transmembrane region" description="Helical" evidence="1">
    <location>
        <begin position="34"/>
        <end position="53"/>
    </location>
</feature>
<reference evidence="2" key="1">
    <citation type="submission" date="2021-01" db="EMBL/GenBank/DDBJ databases">
        <authorList>
            <person name="Corre E."/>
            <person name="Pelletier E."/>
            <person name="Niang G."/>
            <person name="Scheremetjew M."/>
            <person name="Finn R."/>
            <person name="Kale V."/>
            <person name="Holt S."/>
            <person name="Cochrane G."/>
            <person name="Meng A."/>
            <person name="Brown T."/>
            <person name="Cohen L."/>
        </authorList>
    </citation>
    <scope>NUCLEOTIDE SEQUENCE</scope>
    <source>
        <strain evidence="2">RCC856</strain>
    </source>
</reference>
<gene>
    <name evidence="2" type="ORF">CLAU1311_LOCUS7565</name>
</gene>
<keyword evidence="1" id="KW-0472">Membrane</keyword>
<feature type="transmembrane region" description="Helical" evidence="1">
    <location>
        <begin position="197"/>
        <end position="215"/>
    </location>
</feature>